<dbReference type="PANTHER" id="PTHR42711:SF5">
    <property type="entry name" value="ABC TRANSPORTER ATP-BINDING PROTEIN NATA"/>
    <property type="match status" value="1"/>
</dbReference>
<dbReference type="InterPro" id="IPR003593">
    <property type="entry name" value="AAA+_ATPase"/>
</dbReference>
<protein>
    <submittedName>
        <fullName evidence="9">ABC transporter ATP-binding protein</fullName>
    </submittedName>
</protein>
<dbReference type="Pfam" id="PF00005">
    <property type="entry name" value="ABC_tran"/>
    <property type="match status" value="1"/>
</dbReference>
<dbReference type="Pfam" id="PF13732">
    <property type="entry name" value="DrrA1-3_C"/>
    <property type="match status" value="1"/>
</dbReference>
<dbReference type="InterPro" id="IPR025302">
    <property type="entry name" value="DrrA1/2-like_C"/>
</dbReference>
<dbReference type="InterPro" id="IPR017871">
    <property type="entry name" value="ABC_transporter-like_CS"/>
</dbReference>
<dbReference type="SUPFAM" id="SSF52540">
    <property type="entry name" value="P-loop containing nucleoside triphosphate hydrolases"/>
    <property type="match status" value="1"/>
</dbReference>
<dbReference type="RefSeq" id="WP_194423666.1">
    <property type="nucleotide sequence ID" value="NZ_BAAAPT010000001.1"/>
</dbReference>
<dbReference type="PROSITE" id="PS00211">
    <property type="entry name" value="ABC_TRANSPORTER_1"/>
    <property type="match status" value="1"/>
</dbReference>
<organism evidence="9 10">
    <name type="scientific">Microbacterium aquimaris</name>
    <dbReference type="NCBI Taxonomy" id="459816"/>
    <lineage>
        <taxon>Bacteria</taxon>
        <taxon>Bacillati</taxon>
        <taxon>Actinomycetota</taxon>
        <taxon>Actinomycetes</taxon>
        <taxon>Micrococcales</taxon>
        <taxon>Microbacteriaceae</taxon>
        <taxon>Microbacterium</taxon>
    </lineage>
</organism>
<reference evidence="9 10" key="1">
    <citation type="submission" date="2023-10" db="EMBL/GenBank/DDBJ databases">
        <title>Microbacterium xanthum sp. nov., isolated from seaweed.</title>
        <authorList>
            <person name="Lee S.D."/>
        </authorList>
    </citation>
    <scope>NUCLEOTIDE SEQUENCE [LARGE SCALE GENOMIC DNA]</scope>
    <source>
        <strain evidence="9 10">KCTC 19124</strain>
    </source>
</reference>
<sequence length="325" mass="35081">MDTVVRTRDLHKHYGAVHALDGLDLTVDAGQIHGFLGPNGAGKSTAIRILLGLARSTRGEASVLGMDPWNDAVAAHRRIASVPGDVSVWPNLSGGEAIDFLARLRGADTASAAYRDERARLLDVFGFDPRKKGRAYSKGNRQKVALIAAFAVPADLYVLDEPTSGLDPLMEVVFQHELRRVRDAGATVLLSSHILSEVEQVCDRVSIIRAGRIVESGTLTNLRHLTRTEVSFAVNDHDAPPTLPGVHDLEVTDGRAHFTVDSDQVAGILPALAAHDVEGLRVAPPSLEELFLRHYGEDLSADAVTRDGTDAPPTRRAARRVGRRS</sequence>
<keyword evidence="10" id="KW-1185">Reference proteome</keyword>
<dbReference type="InterPro" id="IPR027417">
    <property type="entry name" value="P-loop_NTPase"/>
</dbReference>
<feature type="region of interest" description="Disordered" evidence="7">
    <location>
        <begin position="303"/>
        <end position="325"/>
    </location>
</feature>
<keyword evidence="5 9" id="KW-0067">ATP-binding</keyword>
<dbReference type="CDD" id="cd03230">
    <property type="entry name" value="ABC_DR_subfamily_A"/>
    <property type="match status" value="1"/>
</dbReference>
<comment type="caution">
    <text evidence="9">The sequence shown here is derived from an EMBL/GenBank/DDBJ whole genome shotgun (WGS) entry which is preliminary data.</text>
</comment>
<keyword evidence="6" id="KW-0046">Antibiotic resistance</keyword>
<keyword evidence="4" id="KW-0547">Nucleotide-binding</keyword>
<dbReference type="InterPro" id="IPR003439">
    <property type="entry name" value="ABC_transporter-like_ATP-bd"/>
</dbReference>
<dbReference type="Proteomes" id="UP001291912">
    <property type="component" value="Unassembled WGS sequence"/>
</dbReference>
<name>A0ABU5N4I5_9MICO</name>
<evidence type="ECO:0000313" key="10">
    <source>
        <dbReference type="Proteomes" id="UP001291912"/>
    </source>
</evidence>
<dbReference type="SMART" id="SM00382">
    <property type="entry name" value="AAA"/>
    <property type="match status" value="1"/>
</dbReference>
<evidence type="ECO:0000313" key="9">
    <source>
        <dbReference type="EMBL" id="MDZ8161002.1"/>
    </source>
</evidence>
<accession>A0ABU5N4I5</accession>
<evidence type="ECO:0000256" key="2">
    <source>
        <dbReference type="ARBA" id="ARBA00005417"/>
    </source>
</evidence>
<evidence type="ECO:0000259" key="8">
    <source>
        <dbReference type="PROSITE" id="PS50893"/>
    </source>
</evidence>
<gene>
    <name evidence="9" type="ORF">R2Q92_04085</name>
</gene>
<dbReference type="PANTHER" id="PTHR42711">
    <property type="entry name" value="ABC TRANSPORTER ATP-BINDING PROTEIN"/>
    <property type="match status" value="1"/>
</dbReference>
<feature type="domain" description="ABC transporter" evidence="8">
    <location>
        <begin position="5"/>
        <end position="235"/>
    </location>
</feature>
<comment type="subcellular location">
    <subcellularLocation>
        <location evidence="1">Cell membrane</location>
        <topology evidence="1">Peripheral membrane protein</topology>
    </subcellularLocation>
</comment>
<dbReference type="EMBL" id="JAWJYN010000001">
    <property type="protein sequence ID" value="MDZ8161002.1"/>
    <property type="molecule type" value="Genomic_DNA"/>
</dbReference>
<dbReference type="PROSITE" id="PS50893">
    <property type="entry name" value="ABC_TRANSPORTER_2"/>
    <property type="match status" value="1"/>
</dbReference>
<dbReference type="GO" id="GO:0005524">
    <property type="term" value="F:ATP binding"/>
    <property type="evidence" value="ECO:0007669"/>
    <property type="project" value="UniProtKB-KW"/>
</dbReference>
<feature type="compositionally biased region" description="Basic residues" evidence="7">
    <location>
        <begin position="316"/>
        <end position="325"/>
    </location>
</feature>
<comment type="similarity">
    <text evidence="2">Belongs to the ABC transporter superfamily.</text>
</comment>
<proteinExistence type="inferred from homology"/>
<keyword evidence="3" id="KW-0813">Transport</keyword>
<dbReference type="Gene3D" id="3.40.50.300">
    <property type="entry name" value="P-loop containing nucleotide triphosphate hydrolases"/>
    <property type="match status" value="1"/>
</dbReference>
<evidence type="ECO:0000256" key="1">
    <source>
        <dbReference type="ARBA" id="ARBA00004202"/>
    </source>
</evidence>
<evidence type="ECO:0000256" key="5">
    <source>
        <dbReference type="ARBA" id="ARBA00022840"/>
    </source>
</evidence>
<dbReference type="InterPro" id="IPR050763">
    <property type="entry name" value="ABC_transporter_ATP-binding"/>
</dbReference>
<evidence type="ECO:0000256" key="6">
    <source>
        <dbReference type="ARBA" id="ARBA00023251"/>
    </source>
</evidence>
<evidence type="ECO:0000256" key="3">
    <source>
        <dbReference type="ARBA" id="ARBA00022448"/>
    </source>
</evidence>
<evidence type="ECO:0000256" key="4">
    <source>
        <dbReference type="ARBA" id="ARBA00022741"/>
    </source>
</evidence>
<evidence type="ECO:0000256" key="7">
    <source>
        <dbReference type="SAM" id="MobiDB-lite"/>
    </source>
</evidence>